<reference evidence="2" key="1">
    <citation type="journal article" date="2019" name="Int. J. Syst. Evol. Microbiol.">
        <title>The Global Catalogue of Microorganisms (GCM) 10K type strain sequencing project: providing services to taxonomists for standard genome sequencing and annotation.</title>
        <authorList>
            <consortium name="The Broad Institute Genomics Platform"/>
            <consortium name="The Broad Institute Genome Sequencing Center for Infectious Disease"/>
            <person name="Wu L."/>
            <person name="Ma J."/>
        </authorList>
    </citation>
    <scope>NUCLEOTIDE SEQUENCE [LARGE SCALE GENOMIC DNA]</scope>
    <source>
        <strain evidence="2">CGMCC 1.15399</strain>
    </source>
</reference>
<dbReference type="EMBL" id="JBHUCM010000013">
    <property type="protein sequence ID" value="MFD1538281.1"/>
    <property type="molecule type" value="Genomic_DNA"/>
</dbReference>
<accession>A0ABW4G702</accession>
<evidence type="ECO:0000313" key="2">
    <source>
        <dbReference type="Proteomes" id="UP001597097"/>
    </source>
</evidence>
<dbReference type="RefSeq" id="WP_219533287.1">
    <property type="nucleotide sequence ID" value="NZ_JAHKRM010000017.1"/>
</dbReference>
<protein>
    <submittedName>
        <fullName evidence="1">Uncharacterized protein</fullName>
    </submittedName>
</protein>
<evidence type="ECO:0000313" key="1">
    <source>
        <dbReference type="EMBL" id="MFD1538281.1"/>
    </source>
</evidence>
<dbReference type="Proteomes" id="UP001597097">
    <property type="component" value="Unassembled WGS sequence"/>
</dbReference>
<name>A0ABW4G702_9ACTN</name>
<keyword evidence="2" id="KW-1185">Reference proteome</keyword>
<dbReference type="PROSITE" id="PS51257">
    <property type="entry name" value="PROKAR_LIPOPROTEIN"/>
    <property type="match status" value="1"/>
</dbReference>
<sequence>MPAYRHTGYTGTGFVACMKTKDSGVRFNAPVTIGGLCTLRLRYANAIGAPRR</sequence>
<gene>
    <name evidence="1" type="ORF">ACFSJ0_14605</name>
</gene>
<comment type="caution">
    <text evidence="1">The sequence shown here is derived from an EMBL/GenBank/DDBJ whole genome shotgun (WGS) entry which is preliminary data.</text>
</comment>
<organism evidence="1 2">
    <name type="scientific">Nonomuraea guangzhouensis</name>
    <dbReference type="NCBI Taxonomy" id="1291555"/>
    <lineage>
        <taxon>Bacteria</taxon>
        <taxon>Bacillati</taxon>
        <taxon>Actinomycetota</taxon>
        <taxon>Actinomycetes</taxon>
        <taxon>Streptosporangiales</taxon>
        <taxon>Streptosporangiaceae</taxon>
        <taxon>Nonomuraea</taxon>
    </lineage>
</organism>
<proteinExistence type="predicted"/>